<reference evidence="6 7" key="1">
    <citation type="submission" date="2016-11" db="EMBL/GenBank/DDBJ databases">
        <authorList>
            <person name="Varghese N."/>
            <person name="Submissions S."/>
        </authorList>
    </citation>
    <scope>NUCLEOTIDE SEQUENCE [LARGE SCALE GENOMIC DNA]</scope>
    <source>
        <strain evidence="6 7">DSM 17919</strain>
    </source>
</reference>
<dbReference type="PRINTS" id="PR00207">
    <property type="entry name" value="FLAGELLIN"/>
</dbReference>
<comment type="similarity">
    <text evidence="1 3">Belongs to the bacterial flagellin family.</text>
</comment>
<dbReference type="InterPro" id="IPR046358">
    <property type="entry name" value="Flagellin_C"/>
</dbReference>
<dbReference type="GO" id="GO:0005198">
    <property type="term" value="F:structural molecule activity"/>
    <property type="evidence" value="ECO:0007669"/>
    <property type="project" value="UniProtKB-UniRule"/>
</dbReference>
<dbReference type="AlphaFoldDB" id="A0A8G2F8G9"/>
<comment type="caution">
    <text evidence="6">The sequence shown here is derived from an EMBL/GenBank/DDBJ whole genome shotgun (WGS) entry which is preliminary data.</text>
</comment>
<evidence type="ECO:0000313" key="6">
    <source>
        <dbReference type="EMBL" id="SHI79715.1"/>
    </source>
</evidence>
<keyword evidence="2 3" id="KW-0975">Bacterial flagellum</keyword>
<comment type="subcellular location">
    <subcellularLocation>
        <location evidence="3">Secreted</location>
    </subcellularLocation>
    <subcellularLocation>
        <location evidence="3">Bacterial flagellum</location>
    </subcellularLocation>
</comment>
<proteinExistence type="inferred from homology"/>
<evidence type="ECO:0000259" key="4">
    <source>
        <dbReference type="Pfam" id="PF00669"/>
    </source>
</evidence>
<protein>
    <recommendedName>
        <fullName evidence="3">Flagellin</fullName>
    </recommendedName>
</protein>
<keyword evidence="6" id="KW-0282">Flagellum</keyword>
<dbReference type="Gene3D" id="1.20.1330.10">
    <property type="entry name" value="f41 fragment of flagellin, N-terminal domain"/>
    <property type="match status" value="2"/>
</dbReference>
<dbReference type="Gene3D" id="6.10.10.10">
    <property type="entry name" value="Flagellar export chaperone, C-terminal domain"/>
    <property type="match status" value="1"/>
</dbReference>
<evidence type="ECO:0000313" key="7">
    <source>
        <dbReference type="Proteomes" id="UP000184001"/>
    </source>
</evidence>
<keyword evidence="3" id="KW-0964">Secreted</keyword>
<dbReference type="GO" id="GO:0005576">
    <property type="term" value="C:extracellular region"/>
    <property type="evidence" value="ECO:0007669"/>
    <property type="project" value="UniProtKB-SubCell"/>
</dbReference>
<dbReference type="Proteomes" id="UP000184001">
    <property type="component" value="Unassembled WGS sequence"/>
</dbReference>
<dbReference type="InterPro" id="IPR042187">
    <property type="entry name" value="Flagellin_C_sub2"/>
</dbReference>
<dbReference type="Pfam" id="PF00669">
    <property type="entry name" value="Flagellin_N"/>
    <property type="match status" value="1"/>
</dbReference>
<comment type="function">
    <text evidence="3">Flagellin is the subunit protein which polymerizes to form the filaments of bacterial flagella.</text>
</comment>
<dbReference type="Pfam" id="PF00700">
    <property type="entry name" value="Flagellin_C"/>
    <property type="match status" value="1"/>
</dbReference>
<dbReference type="InterPro" id="IPR001029">
    <property type="entry name" value="Flagellin_N"/>
</dbReference>
<accession>A0A8G2F8G9</accession>
<feature type="domain" description="Flagellin C-terminal" evidence="5">
    <location>
        <begin position="415"/>
        <end position="494"/>
    </location>
</feature>
<evidence type="ECO:0000256" key="1">
    <source>
        <dbReference type="ARBA" id="ARBA00005709"/>
    </source>
</evidence>
<organism evidence="6 7">
    <name type="scientific">Halodesulfovibrio aestuarii</name>
    <dbReference type="NCBI Taxonomy" id="126333"/>
    <lineage>
        <taxon>Bacteria</taxon>
        <taxon>Pseudomonadati</taxon>
        <taxon>Thermodesulfobacteriota</taxon>
        <taxon>Desulfovibrionia</taxon>
        <taxon>Desulfovibrionales</taxon>
        <taxon>Desulfovibrionaceae</taxon>
        <taxon>Halodesulfovibrio</taxon>
    </lineage>
</organism>
<keyword evidence="6" id="KW-0969">Cilium</keyword>
<dbReference type="PANTHER" id="PTHR42792:SF2">
    <property type="entry name" value="FLAGELLIN"/>
    <property type="match status" value="1"/>
</dbReference>
<evidence type="ECO:0000256" key="3">
    <source>
        <dbReference type="RuleBase" id="RU362073"/>
    </source>
</evidence>
<evidence type="ECO:0000256" key="2">
    <source>
        <dbReference type="ARBA" id="ARBA00023143"/>
    </source>
</evidence>
<sequence length="503" mass="53790">MSLAINHNMLAINSRYSLNQSYDALGTSTRRLSSGLRVGTAADDAAGLAIRELMRADIKTLGQGLRNANDGISMIQTADGALNVIDTQLIRMKELAEQAATGTYTDDQRVLINQEYQKLALEISRIAESSEFNTRKLLDGYEHNFIVSNETPVATGAATVDTANNALSTVAAGDTATFTNRNEDGFTVTTTATFSYKGTGGTVPTNATYSYNTDGTTTITPEPQATAGDQELISTEVYTLSKQYEPSEATSVRYEISTDGGETWNDLPTTGTVTTNAGEQLRVTANYPKGEITETFVDPSSTDPALAADDANIAFEYDAATHTVSYKTVPVNTAPPALTEAQIDENGAQAKADLSTVQKSIQTDSATTIKFTFGARNEAHDNYGIKIAKVNAKALGIGNGAGDTLLTRKSALKALDNISKAIIKKDKIRARIGATQNRLEASIDNISIQRENAQASESQISDVDVASEMVDFTRRQLMANTAMSILVQANSLPETARRLLEGS</sequence>
<dbReference type="EMBL" id="FQZR01000002">
    <property type="protein sequence ID" value="SHI79715.1"/>
    <property type="molecule type" value="Genomic_DNA"/>
</dbReference>
<dbReference type="PANTHER" id="PTHR42792">
    <property type="entry name" value="FLAGELLIN"/>
    <property type="match status" value="1"/>
</dbReference>
<feature type="domain" description="Flagellin N-terminal" evidence="4">
    <location>
        <begin position="5"/>
        <end position="141"/>
    </location>
</feature>
<name>A0A8G2F8G9_9BACT</name>
<dbReference type="Gene3D" id="3.30.70.2120">
    <property type="match status" value="1"/>
</dbReference>
<dbReference type="SUPFAM" id="SSF64518">
    <property type="entry name" value="Phase 1 flagellin"/>
    <property type="match status" value="1"/>
</dbReference>
<dbReference type="GO" id="GO:0009288">
    <property type="term" value="C:bacterial-type flagellum"/>
    <property type="evidence" value="ECO:0007669"/>
    <property type="project" value="UniProtKB-SubCell"/>
</dbReference>
<keyword evidence="6" id="KW-0966">Cell projection</keyword>
<gene>
    <name evidence="6" type="ORF">SAMN05660830_01026</name>
</gene>
<dbReference type="InterPro" id="IPR001492">
    <property type="entry name" value="Flagellin"/>
</dbReference>
<evidence type="ECO:0000259" key="5">
    <source>
        <dbReference type="Pfam" id="PF00700"/>
    </source>
</evidence>